<sequence length="241" mass="27685">MPFYNVYRRVFEEHDGVKMATGPKHVVFSLSPSRERSFYLVQERQGVFLDDDHWALRADRDFSLSLGVVERRIYENFCAELFGVHFRNIVYNISLRDLTEFTDQVSCVDRTVRSLSVPYPSSTPLLVIIASSFLHHAMPDQVPVSCHTPITIPKPLSHGEFPKLNHDYEDLLVGVGFTRRVRVRLSDPRDSLVKCPAFIVRPLLASSTRAPDVAISIRVIAIKYTPAREYYPDHFTVKFTK</sequence>
<accession>A0A7R9C9E7</accession>
<name>A0A7R9C9E7_TIMCR</name>
<organism evidence="1">
    <name type="scientific">Timema cristinae</name>
    <name type="common">Walking stick</name>
    <dbReference type="NCBI Taxonomy" id="61476"/>
    <lineage>
        <taxon>Eukaryota</taxon>
        <taxon>Metazoa</taxon>
        <taxon>Ecdysozoa</taxon>
        <taxon>Arthropoda</taxon>
        <taxon>Hexapoda</taxon>
        <taxon>Insecta</taxon>
        <taxon>Pterygota</taxon>
        <taxon>Neoptera</taxon>
        <taxon>Polyneoptera</taxon>
        <taxon>Phasmatodea</taxon>
        <taxon>Timematodea</taxon>
        <taxon>Timematoidea</taxon>
        <taxon>Timematidae</taxon>
        <taxon>Timema</taxon>
    </lineage>
</organism>
<gene>
    <name evidence="1" type="ORF">TCEB3V08_LOCUS193</name>
</gene>
<evidence type="ECO:0000313" key="1">
    <source>
        <dbReference type="EMBL" id="CAD7392158.1"/>
    </source>
</evidence>
<protein>
    <submittedName>
        <fullName evidence="1">Uncharacterized protein</fullName>
    </submittedName>
</protein>
<dbReference type="EMBL" id="OC316499">
    <property type="protein sequence ID" value="CAD7392158.1"/>
    <property type="molecule type" value="Genomic_DNA"/>
</dbReference>
<dbReference type="AlphaFoldDB" id="A0A7R9C9E7"/>
<reference evidence="1" key="1">
    <citation type="submission" date="2020-11" db="EMBL/GenBank/DDBJ databases">
        <authorList>
            <person name="Tran Van P."/>
        </authorList>
    </citation>
    <scope>NUCLEOTIDE SEQUENCE</scope>
</reference>
<proteinExistence type="predicted"/>